<dbReference type="AlphaFoldDB" id="A0A835VRZ3"/>
<feature type="coiled-coil region" evidence="3">
    <location>
        <begin position="408"/>
        <end position="477"/>
    </location>
</feature>
<dbReference type="PANTHER" id="PTHR12932:SF9">
    <property type="entry name" value="TUBULIN POLYMERIZATION-PROMOTING PROTEIN HOMOLOG"/>
    <property type="match status" value="1"/>
</dbReference>
<dbReference type="GO" id="GO:0032273">
    <property type="term" value="P:positive regulation of protein polymerization"/>
    <property type="evidence" value="ECO:0007669"/>
    <property type="project" value="TreeGrafter"/>
</dbReference>
<feature type="compositionally biased region" description="Low complexity" evidence="4">
    <location>
        <begin position="161"/>
        <end position="199"/>
    </location>
</feature>
<dbReference type="InterPro" id="IPR002048">
    <property type="entry name" value="EF_hand_dom"/>
</dbReference>
<feature type="region of interest" description="Disordered" evidence="4">
    <location>
        <begin position="1"/>
        <end position="359"/>
    </location>
</feature>
<dbReference type="Gene3D" id="1.10.238.10">
    <property type="entry name" value="EF-hand"/>
    <property type="match status" value="2"/>
</dbReference>
<dbReference type="GO" id="GO:0046785">
    <property type="term" value="P:microtubule polymerization"/>
    <property type="evidence" value="ECO:0007669"/>
    <property type="project" value="InterPro"/>
</dbReference>
<feature type="compositionally biased region" description="Acidic residues" evidence="4">
    <location>
        <begin position="25"/>
        <end position="34"/>
    </location>
</feature>
<protein>
    <recommendedName>
        <fullName evidence="5">EF-hand domain-containing protein</fullName>
    </recommendedName>
</protein>
<feature type="compositionally biased region" description="Acidic residues" evidence="4">
    <location>
        <begin position="1"/>
        <end position="13"/>
    </location>
</feature>
<feature type="compositionally biased region" description="Low complexity" evidence="4">
    <location>
        <begin position="242"/>
        <end position="268"/>
    </location>
</feature>
<dbReference type="InterPro" id="IPR011992">
    <property type="entry name" value="EF-hand-dom_pair"/>
</dbReference>
<keyword evidence="3" id="KW-0175">Coiled coil</keyword>
<dbReference type="Pfam" id="PF05517">
    <property type="entry name" value="p25-alpha"/>
    <property type="match status" value="2"/>
</dbReference>
<feature type="compositionally biased region" description="Low complexity" evidence="4">
    <location>
        <begin position="92"/>
        <end position="106"/>
    </location>
</feature>
<feature type="compositionally biased region" description="Low complexity" evidence="4">
    <location>
        <begin position="295"/>
        <end position="306"/>
    </location>
</feature>
<evidence type="ECO:0000259" key="5">
    <source>
        <dbReference type="PROSITE" id="PS50222"/>
    </source>
</evidence>
<dbReference type="GO" id="GO:0015631">
    <property type="term" value="F:tubulin binding"/>
    <property type="evidence" value="ECO:0007669"/>
    <property type="project" value="InterPro"/>
</dbReference>
<evidence type="ECO:0000313" key="7">
    <source>
        <dbReference type="Proteomes" id="UP000650467"/>
    </source>
</evidence>
<feature type="domain" description="EF-hand" evidence="5">
    <location>
        <begin position="366"/>
        <end position="394"/>
    </location>
</feature>
<dbReference type="PROSITE" id="PS00018">
    <property type="entry name" value="EF_HAND_1"/>
    <property type="match status" value="1"/>
</dbReference>
<feature type="region of interest" description="Disordered" evidence="4">
    <location>
        <begin position="843"/>
        <end position="869"/>
    </location>
</feature>
<reference evidence="6" key="1">
    <citation type="journal article" date="2020" name="bioRxiv">
        <title>Comparative genomics of Chlamydomonas.</title>
        <authorList>
            <person name="Craig R.J."/>
            <person name="Hasan A.R."/>
            <person name="Ness R.W."/>
            <person name="Keightley P.D."/>
        </authorList>
    </citation>
    <scope>NUCLEOTIDE SEQUENCE</scope>
    <source>
        <strain evidence="6">SAG 7.73</strain>
    </source>
</reference>
<comment type="similarity">
    <text evidence="1">Belongs to the TPPP family.</text>
</comment>
<accession>A0A835VRZ3</accession>
<dbReference type="GO" id="GO:0005509">
    <property type="term" value="F:calcium ion binding"/>
    <property type="evidence" value="ECO:0007669"/>
    <property type="project" value="InterPro"/>
</dbReference>
<proteinExistence type="inferred from homology"/>
<feature type="region of interest" description="Disordered" evidence="4">
    <location>
        <begin position="720"/>
        <end position="831"/>
    </location>
</feature>
<dbReference type="GO" id="GO:0001578">
    <property type="term" value="P:microtubule bundle formation"/>
    <property type="evidence" value="ECO:0007669"/>
    <property type="project" value="TreeGrafter"/>
</dbReference>
<evidence type="ECO:0000256" key="1">
    <source>
        <dbReference type="ARBA" id="ARBA00010994"/>
    </source>
</evidence>
<dbReference type="InterPro" id="IPR018247">
    <property type="entry name" value="EF_Hand_1_Ca_BS"/>
</dbReference>
<gene>
    <name evidence="6" type="ORF">HXX76_015478</name>
</gene>
<dbReference type="GO" id="GO:0005874">
    <property type="term" value="C:microtubule"/>
    <property type="evidence" value="ECO:0007669"/>
    <property type="project" value="TreeGrafter"/>
</dbReference>
<dbReference type="OrthoDB" id="548799at2759"/>
<dbReference type="SUPFAM" id="SSF47473">
    <property type="entry name" value="EF-hand"/>
    <property type="match status" value="3"/>
</dbReference>
<dbReference type="PANTHER" id="PTHR12932">
    <property type="entry name" value="P25 ALPHA-RELATED"/>
    <property type="match status" value="1"/>
</dbReference>
<dbReference type="Proteomes" id="UP000650467">
    <property type="component" value="Unassembled WGS sequence"/>
</dbReference>
<evidence type="ECO:0000256" key="2">
    <source>
        <dbReference type="ARBA" id="ARBA00022837"/>
    </source>
</evidence>
<dbReference type="InterPro" id="IPR008907">
    <property type="entry name" value="TPP/p25"/>
</dbReference>
<dbReference type="PROSITE" id="PS50222">
    <property type="entry name" value="EF_HAND_2"/>
    <property type="match status" value="1"/>
</dbReference>
<feature type="compositionally biased region" description="Low complexity" evidence="4">
    <location>
        <begin position="43"/>
        <end position="57"/>
    </location>
</feature>
<name>A0A835VRZ3_CHLIN</name>
<dbReference type="EMBL" id="JAEHOC010000083">
    <property type="protein sequence ID" value="KAG2423221.1"/>
    <property type="molecule type" value="Genomic_DNA"/>
</dbReference>
<feature type="compositionally biased region" description="Pro residues" evidence="4">
    <location>
        <begin position="107"/>
        <end position="116"/>
    </location>
</feature>
<feature type="compositionally biased region" description="Gly residues" evidence="4">
    <location>
        <begin position="200"/>
        <end position="220"/>
    </location>
</feature>
<organism evidence="6 7">
    <name type="scientific">Chlamydomonas incerta</name>
    <dbReference type="NCBI Taxonomy" id="51695"/>
    <lineage>
        <taxon>Eukaryota</taxon>
        <taxon>Viridiplantae</taxon>
        <taxon>Chlorophyta</taxon>
        <taxon>core chlorophytes</taxon>
        <taxon>Chlorophyceae</taxon>
        <taxon>CS clade</taxon>
        <taxon>Chlamydomonadales</taxon>
        <taxon>Chlamydomonadaceae</taxon>
        <taxon>Chlamydomonas</taxon>
    </lineage>
</organism>
<evidence type="ECO:0000256" key="4">
    <source>
        <dbReference type="SAM" id="MobiDB-lite"/>
    </source>
</evidence>
<feature type="compositionally biased region" description="Low complexity" evidence="4">
    <location>
        <begin position="758"/>
        <end position="782"/>
    </location>
</feature>
<feature type="compositionally biased region" description="Low complexity" evidence="4">
    <location>
        <begin position="130"/>
        <end position="139"/>
    </location>
</feature>
<comment type="caution">
    <text evidence="6">The sequence shown here is derived from an EMBL/GenBank/DDBJ whole genome shotgun (WGS) entry which is preliminary data.</text>
</comment>
<sequence length="988" mass="102040">MGKGDDDDLDMDALNEALGNSAGDESYEIDDDADLGGSVDVSASAKPAGAGAKQPSARGSKPASVALEESGGDLFGEPSESGASLTGRTDSKPAAASKAPSVRAPASRPPSQPPSKPASVAPEKSGADISGLSGLSLSGDVSANDLGPSASKTPSKPPSRPGTASGARPGSAAGTAPPSAAPASRRSTPPASVAPSVTGTGAGGGGGGAGAGGGGGGGGNSNTYDSDEFGDILGPSHSRDFSATTPSAAKPAARPAPAASSVASVPRTSGGGGATPPPGSTRGAGSQPVSGAATPRGAPGSVSGAAPPSPHPQPHVTFSPNSSLRPPQPTDSPAASRVGRLGPGAGLQHSGSRRTQTRCDIPTPFELFRVYDKDNNGSVALAEFSRMLRDLEGRPEHFPQEEDPEWRLKRAEARKQRKATALAALESKLTAATEQPSTPREALEEITAAIGRVRADIAAEEAKIKEEQALVAELGAEVTPELRREREEWRRWVAAEFDRADLGGGGEILSIDEFYMYFYGKLCFRFPVTRTGVNPGAALFNIFVKYCSFGRGAVGGRNEDMLSHQFAKLCKDAKLINGKTVTKATVDIIYHRSRAADEALETYVHKAGVAATARMYYPQFLFALNKLAEKRKSGFQEVVALLLQSVDALPEPSFADFVVMSGHELEQGEELPEYLLRPRTLPSNAKSLRSRADNDLLRKMKEESQLALALSTGSLGAAIRAQDGYGPPPGEASKGLRAHVDAKRAKGPAGEVEDVVLTAPDGTAPGDGAAKPAGEGQGAAAAPQTLTGMLGPSQAGEAAGGRRLTRNESDASGTAGLGGTGLPLRGSVYAGLPPPELTEAALRRKDWEQPEPAAVASRRESLRASGQHPVHSADMMHEVRGMDPDALMAALKRVFEAYAGWGGGVDRGALDRVRWGKVLRDCLLVSESGPLPARKADAVFGKVLPVSSRALNFIQFIEGLRHVALHHRLALNEVMERLVAVGGPRPGA</sequence>
<evidence type="ECO:0000256" key="3">
    <source>
        <dbReference type="SAM" id="Coils"/>
    </source>
</evidence>
<keyword evidence="7" id="KW-1185">Reference proteome</keyword>
<evidence type="ECO:0000313" key="6">
    <source>
        <dbReference type="EMBL" id="KAG2423221.1"/>
    </source>
</evidence>
<feature type="compositionally biased region" description="Polar residues" evidence="4">
    <location>
        <begin position="316"/>
        <end position="325"/>
    </location>
</feature>
<keyword evidence="2" id="KW-0106">Calcium</keyword>